<dbReference type="AlphaFoldDB" id="A0A368PHG1"/>
<keyword evidence="2" id="KW-0812">Transmembrane</keyword>
<protein>
    <submittedName>
        <fullName evidence="8">Uncharacterized protein</fullName>
    </submittedName>
</protein>
<feature type="region of interest" description="Disordered" evidence="7">
    <location>
        <begin position="1"/>
        <end position="79"/>
    </location>
</feature>
<evidence type="ECO:0000313" key="8">
    <source>
        <dbReference type="EMBL" id="RCV04490.1"/>
    </source>
</evidence>
<dbReference type="PANTHER" id="PTHR31509">
    <property type="entry name" value="BPS1-LIKE PROTEIN"/>
    <property type="match status" value="1"/>
</dbReference>
<dbReference type="STRING" id="4555.A0A368PHG1"/>
<evidence type="ECO:0000256" key="4">
    <source>
        <dbReference type="ARBA" id="ARBA00023136"/>
    </source>
</evidence>
<keyword evidence="3" id="KW-1133">Transmembrane helix</keyword>
<name>A0A368PHG1_SETIT</name>
<dbReference type="GO" id="GO:0016020">
    <property type="term" value="C:membrane"/>
    <property type="evidence" value="ECO:0007669"/>
    <property type="project" value="UniProtKB-SubCell"/>
</dbReference>
<feature type="coiled-coil region" evidence="6">
    <location>
        <begin position="447"/>
        <end position="503"/>
    </location>
</feature>
<feature type="compositionally biased region" description="Basic residues" evidence="7">
    <location>
        <begin position="66"/>
        <end position="79"/>
    </location>
</feature>
<evidence type="ECO:0000256" key="3">
    <source>
        <dbReference type="ARBA" id="ARBA00022989"/>
    </source>
</evidence>
<sequence length="554" mass="58254">MPPRQRRGEASRVSSPYTHTRSATQPSQQRTSPPPLLAPLFLTSASPASPHRRVGPHNRDPTRQSHLTRHGACRAHPAGRLRRVRINGGHAGAAVPHHSLPSTLSPTTTTPAPPQKENPKPRRSPGPPARARRRGDQAMAAPEPPPPSGMGFFGMLSFRRSATAVASFDPAQDDELLALDALQAHVADRLQALSASSSPASPALSLPFLSKLLDAVLSSDAAFRAVLAVGPVAAALARPPADRLAADLLDRAVKTLDVLNAASLTLTSLRAAHRAALTAATCLLAPALHRAHLARARRAIARLFPDDARAGVGAGSASSPCSRTMRALSFSVSKNWSAGRHMNAMAAHLAPPPQAPAAAAGAGCGLGLALYTMSSVLVFAMWALVAAVPCQDRASAAVSPPVAPPKQAQWAAPMSALQERIAEEWRRREKKGSSSGPAPTAGLLAEMQAVESAARDLNCLLEEIAEEEEEEEEGHGIVGEERAREVTERAEELAAACRALEDGLAPLERQVRAVFHRVVACRAEVVRCIDHSSRTATAAASASAGVPPQHQHSF</sequence>
<feature type="region of interest" description="Disordered" evidence="7">
    <location>
        <begin position="91"/>
        <end position="152"/>
    </location>
</feature>
<dbReference type="EMBL" id="CM003528">
    <property type="protein sequence ID" value="RCV04490.1"/>
    <property type="molecule type" value="Genomic_DNA"/>
</dbReference>
<reference evidence="8" key="1">
    <citation type="journal article" date="2012" name="Nat. Biotechnol.">
        <title>Reference genome sequence of the model plant Setaria.</title>
        <authorList>
            <person name="Bennetzen J.L."/>
            <person name="Schmutz J."/>
            <person name="Wang H."/>
            <person name="Percifield R."/>
            <person name="Hawkins J."/>
            <person name="Pontaroli A.C."/>
            <person name="Estep M."/>
            <person name="Feng L."/>
            <person name="Vaughn J.N."/>
            <person name="Grimwood J."/>
            <person name="Jenkins J."/>
            <person name="Barry K."/>
            <person name="Lindquist E."/>
            <person name="Hellsten U."/>
            <person name="Deshpande S."/>
            <person name="Wang X."/>
            <person name="Wu X."/>
            <person name="Mitros T."/>
            <person name="Triplett J."/>
            <person name="Yang X."/>
            <person name="Ye C.Y."/>
            <person name="Mauro-Herrera M."/>
            <person name="Wang L."/>
            <person name="Li P."/>
            <person name="Sharma M."/>
            <person name="Sharma R."/>
            <person name="Ronald P.C."/>
            <person name="Panaud O."/>
            <person name="Kellogg E.A."/>
            <person name="Brutnell T.P."/>
            <person name="Doust A.N."/>
            <person name="Tuskan G.A."/>
            <person name="Rokhsar D."/>
            <person name="Devos K.M."/>
        </authorList>
    </citation>
    <scope>NUCLEOTIDE SEQUENCE [LARGE SCALE GENOMIC DNA]</scope>
    <source>
        <strain evidence="8">Yugu1</strain>
    </source>
</reference>
<keyword evidence="4" id="KW-0472">Membrane</keyword>
<evidence type="ECO:0000256" key="5">
    <source>
        <dbReference type="ARBA" id="ARBA00035114"/>
    </source>
</evidence>
<comment type="similarity">
    <text evidence="5">Belongs to the ROH1 family.</text>
</comment>
<dbReference type="Pfam" id="PF05633">
    <property type="entry name" value="ROH1-like"/>
    <property type="match status" value="1"/>
</dbReference>
<evidence type="ECO:0000256" key="1">
    <source>
        <dbReference type="ARBA" id="ARBA00004167"/>
    </source>
</evidence>
<gene>
    <name evidence="8" type="ORF">SETIT_1G005700v2</name>
</gene>
<evidence type="ECO:0000256" key="7">
    <source>
        <dbReference type="SAM" id="MobiDB-lite"/>
    </source>
</evidence>
<dbReference type="OrthoDB" id="1878996at2759"/>
<evidence type="ECO:0000256" key="2">
    <source>
        <dbReference type="ARBA" id="ARBA00022692"/>
    </source>
</evidence>
<feature type="compositionally biased region" description="Low complexity" evidence="7">
    <location>
        <begin position="96"/>
        <end position="110"/>
    </location>
</feature>
<dbReference type="InterPro" id="IPR008511">
    <property type="entry name" value="ROH1-like"/>
</dbReference>
<organism evidence="8">
    <name type="scientific">Setaria italica</name>
    <name type="common">Foxtail millet</name>
    <name type="synonym">Panicum italicum</name>
    <dbReference type="NCBI Taxonomy" id="4555"/>
    <lineage>
        <taxon>Eukaryota</taxon>
        <taxon>Viridiplantae</taxon>
        <taxon>Streptophyta</taxon>
        <taxon>Embryophyta</taxon>
        <taxon>Tracheophyta</taxon>
        <taxon>Spermatophyta</taxon>
        <taxon>Magnoliopsida</taxon>
        <taxon>Liliopsida</taxon>
        <taxon>Poales</taxon>
        <taxon>Poaceae</taxon>
        <taxon>PACMAD clade</taxon>
        <taxon>Panicoideae</taxon>
        <taxon>Panicodae</taxon>
        <taxon>Paniceae</taxon>
        <taxon>Cenchrinae</taxon>
        <taxon>Setaria</taxon>
    </lineage>
</organism>
<feature type="compositionally biased region" description="Basic and acidic residues" evidence="7">
    <location>
        <begin position="1"/>
        <end position="10"/>
    </location>
</feature>
<keyword evidence="6" id="KW-0175">Coiled coil</keyword>
<comment type="subcellular location">
    <subcellularLocation>
        <location evidence="1">Membrane</location>
        <topology evidence="1">Single-pass membrane protein</topology>
    </subcellularLocation>
</comment>
<reference evidence="8" key="2">
    <citation type="submission" date="2015-07" db="EMBL/GenBank/DDBJ databases">
        <authorList>
            <person name="Noorani M."/>
        </authorList>
    </citation>
    <scope>NUCLEOTIDE SEQUENCE</scope>
    <source>
        <strain evidence="8">Yugu1</strain>
    </source>
</reference>
<proteinExistence type="inferred from homology"/>
<accession>A0A368PHG1</accession>
<evidence type="ECO:0000256" key="6">
    <source>
        <dbReference type="SAM" id="Coils"/>
    </source>
</evidence>
<feature type="compositionally biased region" description="Low complexity" evidence="7">
    <location>
        <begin position="20"/>
        <end position="31"/>
    </location>
</feature>